<dbReference type="EMBL" id="EU447231">
    <property type="protein sequence ID" value="ACA52225.1"/>
    <property type="molecule type" value="Genomic_DNA"/>
</dbReference>
<feature type="non-terminal residue" evidence="1">
    <location>
        <position position="75"/>
    </location>
</feature>
<proteinExistence type="predicted"/>
<sequence length="75" mass="8135">CSTTMAATATASSFFGSRLKNPSPSSDGRIYARFGFNFKKKAPPKKVAPKRVVESDGLVWFPGAKRPDWLDGSLV</sequence>
<protein>
    <submittedName>
        <fullName evidence="1">Chloroplast photosystem II chlorophyll A/B-binding protein</fullName>
    </submittedName>
</protein>
<reference evidence="1" key="2">
    <citation type="journal article" date="2008" name="Genetics">
        <title>Molecular marker systems for Oenothera genetics.</title>
        <authorList>
            <person name="Rauwolf U."/>
            <person name="Golczyk H."/>
            <person name="Meurer J."/>
            <person name="Herrmann R.G."/>
            <person name="Greiner S."/>
        </authorList>
    </citation>
    <scope>NUCLEOTIDE SEQUENCE</scope>
</reference>
<name>B1PL57_OENEH</name>
<accession>B1PL57</accession>
<reference evidence="1" key="1">
    <citation type="journal article" date="2006" name="Genomics">
        <title>Construction, database integration, and application of an Oenothera EST library.</title>
        <authorList>
            <person name="Mracek J."/>
            <person name="Greiner S."/>
            <person name="Cho W.K."/>
            <person name="Rauwolf U."/>
            <person name="Braun M."/>
            <person name="Umate P."/>
            <person name="Altstatter J."/>
            <person name="Stoppel R."/>
            <person name="Mlcochova L."/>
            <person name="Silber M.V."/>
            <person name="Volz S.M."/>
            <person name="White S."/>
            <person name="Selmeier R."/>
            <person name="Rudd S."/>
            <person name="Herrmann R.G."/>
            <person name="Meurer J."/>
        </authorList>
    </citation>
    <scope>NUCLEOTIDE SEQUENCE</scope>
</reference>
<organism evidence="1">
    <name type="scientific">Oenothera elata subsp. hookeri</name>
    <name type="common">Hooker's evening primrose</name>
    <name type="synonym">Oenothera hookeri</name>
    <dbReference type="NCBI Taxonomy" id="85636"/>
    <lineage>
        <taxon>Eukaryota</taxon>
        <taxon>Viridiplantae</taxon>
        <taxon>Streptophyta</taxon>
        <taxon>Embryophyta</taxon>
        <taxon>Tracheophyta</taxon>
        <taxon>Spermatophyta</taxon>
        <taxon>Magnoliopsida</taxon>
        <taxon>eudicotyledons</taxon>
        <taxon>Gunneridae</taxon>
        <taxon>Pentapetalae</taxon>
        <taxon>rosids</taxon>
        <taxon>malvids</taxon>
        <taxon>Myrtales</taxon>
        <taxon>Onagraceae</taxon>
        <taxon>Onagroideae</taxon>
        <taxon>Onagreae</taxon>
        <taxon>Oenothera</taxon>
    </lineage>
</organism>
<feature type="non-terminal residue" evidence="1">
    <location>
        <position position="1"/>
    </location>
</feature>
<dbReference type="AlphaFoldDB" id="B1PL57"/>
<evidence type="ECO:0000313" key="1">
    <source>
        <dbReference type="EMBL" id="ACA52225.1"/>
    </source>
</evidence>